<dbReference type="InterPro" id="IPR050124">
    <property type="entry name" value="tRNA_CCA-adding_enzyme"/>
</dbReference>
<evidence type="ECO:0000256" key="8">
    <source>
        <dbReference type="ARBA" id="ARBA00022840"/>
    </source>
</evidence>
<evidence type="ECO:0000259" key="12">
    <source>
        <dbReference type="Pfam" id="PF12627"/>
    </source>
</evidence>
<dbReference type="GO" id="GO:0005524">
    <property type="term" value="F:ATP binding"/>
    <property type="evidence" value="ECO:0007669"/>
    <property type="project" value="UniProtKB-KW"/>
</dbReference>
<keyword evidence="9" id="KW-0460">Magnesium</keyword>
<dbReference type="PANTHER" id="PTHR47545:SF1">
    <property type="entry name" value="MULTIFUNCTIONAL CCA PROTEIN"/>
    <property type="match status" value="1"/>
</dbReference>
<dbReference type="Gene3D" id="1.10.3090.10">
    <property type="entry name" value="cca-adding enzyme, domain 2"/>
    <property type="match status" value="1"/>
</dbReference>
<feature type="domain" description="tRNA nucleotidyltransferase/poly(A) polymerase RNA and SrmB- binding" evidence="12">
    <location>
        <begin position="76"/>
        <end position="138"/>
    </location>
</feature>
<keyword evidence="5" id="KW-0479">Metal-binding</keyword>
<dbReference type="Pfam" id="PF01743">
    <property type="entry name" value="PolyA_pol"/>
    <property type="match status" value="1"/>
</dbReference>
<dbReference type="GO" id="GO:0046872">
    <property type="term" value="F:metal ion binding"/>
    <property type="evidence" value="ECO:0007669"/>
    <property type="project" value="UniProtKB-KW"/>
</dbReference>
<dbReference type="Gene3D" id="3.30.460.10">
    <property type="entry name" value="Beta Polymerase, domain 2"/>
    <property type="match status" value="1"/>
</dbReference>
<dbReference type="InterPro" id="IPR043519">
    <property type="entry name" value="NT_sf"/>
</dbReference>
<evidence type="ECO:0000256" key="9">
    <source>
        <dbReference type="ARBA" id="ARBA00022842"/>
    </source>
</evidence>
<evidence type="ECO:0000256" key="6">
    <source>
        <dbReference type="ARBA" id="ARBA00022741"/>
    </source>
</evidence>
<feature type="non-terminal residue" evidence="13">
    <location>
        <position position="241"/>
    </location>
</feature>
<keyword evidence="8" id="KW-0067">ATP-binding</keyword>
<evidence type="ECO:0000313" key="13">
    <source>
        <dbReference type="EMBL" id="SVE31054.1"/>
    </source>
</evidence>
<dbReference type="EMBL" id="UINC01208495">
    <property type="protein sequence ID" value="SVE31054.1"/>
    <property type="molecule type" value="Genomic_DNA"/>
</dbReference>
<comment type="cofactor">
    <cofactor evidence="1">
        <name>Mg(2+)</name>
        <dbReference type="ChEBI" id="CHEBI:18420"/>
    </cofactor>
</comment>
<keyword evidence="6" id="KW-0547">Nucleotide-binding</keyword>
<sequence length="241" mass="27676">FEFDTSKTVTLEQDLYRRDLTINAIARNVEGELIDPYGGLEDIKTKTIRHVSDAFSEDPVRLLRVARFASRFHKLGFSIAPETQKLMQQMVASGEVDALVPERVFKELSLALCSDKPSIFFDVLIESSAYHRLFPMLSSTGSHISQLVDASVEDLEVKFALWLHQQKLEDITALCSHLKCPKDYQQVAELVAEWYFFSKDLLSHTAQEVLDFYLKTDSLRRQRRFEKILIAFKELGVDVKP</sequence>
<evidence type="ECO:0008006" key="14">
    <source>
        <dbReference type="Google" id="ProtNLM"/>
    </source>
</evidence>
<dbReference type="Pfam" id="PF12627">
    <property type="entry name" value="PolyA_pol_RNAbd"/>
    <property type="match status" value="1"/>
</dbReference>
<feature type="domain" description="Poly A polymerase head" evidence="11">
    <location>
        <begin position="7"/>
        <end position="49"/>
    </location>
</feature>
<evidence type="ECO:0000256" key="7">
    <source>
        <dbReference type="ARBA" id="ARBA00022800"/>
    </source>
</evidence>
<accession>A0A383CFZ0</accession>
<name>A0A383CFZ0_9ZZZZ</name>
<dbReference type="AlphaFoldDB" id="A0A383CFZ0"/>
<keyword evidence="7" id="KW-0692">RNA repair</keyword>
<gene>
    <name evidence="13" type="ORF">METZ01_LOCUS483908</name>
</gene>
<evidence type="ECO:0000256" key="10">
    <source>
        <dbReference type="ARBA" id="ARBA00022884"/>
    </source>
</evidence>
<keyword evidence="10" id="KW-0694">RNA-binding</keyword>
<protein>
    <recommendedName>
        <fullName evidence="14">Poly A polymerase head domain-containing protein</fullName>
    </recommendedName>
</protein>
<keyword evidence="4" id="KW-0548">Nucleotidyltransferase</keyword>
<dbReference type="PANTHER" id="PTHR47545">
    <property type="entry name" value="MULTIFUNCTIONAL CCA PROTEIN"/>
    <property type="match status" value="1"/>
</dbReference>
<evidence type="ECO:0000256" key="3">
    <source>
        <dbReference type="ARBA" id="ARBA00022694"/>
    </source>
</evidence>
<reference evidence="13" key="1">
    <citation type="submission" date="2018-05" db="EMBL/GenBank/DDBJ databases">
        <authorList>
            <person name="Lanie J.A."/>
            <person name="Ng W.-L."/>
            <person name="Kazmierczak K.M."/>
            <person name="Andrzejewski T.M."/>
            <person name="Davidsen T.M."/>
            <person name="Wayne K.J."/>
            <person name="Tettelin H."/>
            <person name="Glass J.I."/>
            <person name="Rusch D."/>
            <person name="Podicherti R."/>
            <person name="Tsui H.-C.T."/>
            <person name="Winkler M.E."/>
        </authorList>
    </citation>
    <scope>NUCLEOTIDE SEQUENCE</scope>
</reference>
<dbReference type="GO" id="GO:0008033">
    <property type="term" value="P:tRNA processing"/>
    <property type="evidence" value="ECO:0007669"/>
    <property type="project" value="UniProtKB-KW"/>
</dbReference>
<dbReference type="InterPro" id="IPR032828">
    <property type="entry name" value="PolyA_RNA-bd"/>
</dbReference>
<dbReference type="GO" id="GO:0003723">
    <property type="term" value="F:RNA binding"/>
    <property type="evidence" value="ECO:0007669"/>
    <property type="project" value="UniProtKB-KW"/>
</dbReference>
<proteinExistence type="predicted"/>
<dbReference type="GO" id="GO:0016779">
    <property type="term" value="F:nucleotidyltransferase activity"/>
    <property type="evidence" value="ECO:0007669"/>
    <property type="project" value="UniProtKB-KW"/>
</dbReference>
<evidence type="ECO:0000256" key="4">
    <source>
        <dbReference type="ARBA" id="ARBA00022695"/>
    </source>
</evidence>
<evidence type="ECO:0000256" key="5">
    <source>
        <dbReference type="ARBA" id="ARBA00022723"/>
    </source>
</evidence>
<keyword evidence="2" id="KW-0808">Transferase</keyword>
<dbReference type="SUPFAM" id="SSF81301">
    <property type="entry name" value="Nucleotidyltransferase"/>
    <property type="match status" value="1"/>
</dbReference>
<feature type="non-terminal residue" evidence="13">
    <location>
        <position position="1"/>
    </location>
</feature>
<evidence type="ECO:0000256" key="2">
    <source>
        <dbReference type="ARBA" id="ARBA00022679"/>
    </source>
</evidence>
<evidence type="ECO:0000256" key="1">
    <source>
        <dbReference type="ARBA" id="ARBA00001946"/>
    </source>
</evidence>
<dbReference type="GO" id="GO:0042245">
    <property type="term" value="P:RNA repair"/>
    <property type="evidence" value="ECO:0007669"/>
    <property type="project" value="UniProtKB-KW"/>
</dbReference>
<dbReference type="SUPFAM" id="SSF81891">
    <property type="entry name" value="Poly A polymerase C-terminal region-like"/>
    <property type="match status" value="1"/>
</dbReference>
<dbReference type="InterPro" id="IPR002646">
    <property type="entry name" value="PolA_pol_head_dom"/>
</dbReference>
<organism evidence="13">
    <name type="scientific">marine metagenome</name>
    <dbReference type="NCBI Taxonomy" id="408172"/>
    <lineage>
        <taxon>unclassified sequences</taxon>
        <taxon>metagenomes</taxon>
        <taxon>ecological metagenomes</taxon>
    </lineage>
</organism>
<keyword evidence="3" id="KW-0819">tRNA processing</keyword>
<evidence type="ECO:0000259" key="11">
    <source>
        <dbReference type="Pfam" id="PF01743"/>
    </source>
</evidence>